<dbReference type="Proteomes" id="UP000494117">
    <property type="component" value="Unassembled WGS sequence"/>
</dbReference>
<comment type="similarity">
    <text evidence="1">Belongs to the spermidine/spermine synthase family.</text>
</comment>
<organism evidence="6 7">
    <name type="scientific">Achromobacter anxifer</name>
    <dbReference type="NCBI Taxonomy" id="1287737"/>
    <lineage>
        <taxon>Bacteria</taxon>
        <taxon>Pseudomonadati</taxon>
        <taxon>Pseudomonadota</taxon>
        <taxon>Betaproteobacteria</taxon>
        <taxon>Burkholderiales</taxon>
        <taxon>Alcaligenaceae</taxon>
        <taxon>Achromobacter</taxon>
    </lineage>
</organism>
<name>A0A6S7CSY3_9BURK</name>
<reference evidence="6 7" key="1">
    <citation type="submission" date="2020-04" db="EMBL/GenBank/DDBJ databases">
        <authorList>
            <person name="De Canck E."/>
        </authorList>
    </citation>
    <scope>NUCLEOTIDE SEQUENCE [LARGE SCALE GENOMIC DNA]</scope>
    <source>
        <strain evidence="6 7">LMG 26858</strain>
    </source>
</reference>
<evidence type="ECO:0000313" key="7">
    <source>
        <dbReference type="Proteomes" id="UP000494117"/>
    </source>
</evidence>
<evidence type="ECO:0000256" key="4">
    <source>
        <dbReference type="PROSITE-ProRule" id="PRU00354"/>
    </source>
</evidence>
<sequence length="299" mass="33715">MTRPLLVVCRYMLRIAIRSILVFVLAAAAFLLLRDTGAARLIHSEDSQFGKLLVFEENGERCMNFNSMQDVGRQTCMNLEHPERLVFSYTRMMLTSLYIKPQPKNILIVGLGGATLQKTLAALLPDTVIDTVEIDPAVGRVASRYFGYREGPRQRLFVEDGRAYIERAHRDGQRYDMVMLDAFDVDYIPEHLMTLEFLQHVRGILAPGGVAVANTFTNSQLYERESATYAAVFGEFFNLRTGNRVIMAINGELPDAEQLSRNARAFDARLGPLGVDMREALDRFARMGAINSQTPLLRD</sequence>
<evidence type="ECO:0000256" key="1">
    <source>
        <dbReference type="ARBA" id="ARBA00007867"/>
    </source>
</evidence>
<gene>
    <name evidence="6" type="primary">speE_1</name>
    <name evidence="6" type="ORF">LMG26858_02363</name>
</gene>
<dbReference type="PANTHER" id="PTHR43317:SF1">
    <property type="entry name" value="THERMOSPERMINE SYNTHASE ACAULIS5"/>
    <property type="match status" value="1"/>
</dbReference>
<dbReference type="GO" id="GO:0004766">
    <property type="term" value="F:spermidine synthase activity"/>
    <property type="evidence" value="ECO:0007669"/>
    <property type="project" value="UniProtKB-EC"/>
</dbReference>
<dbReference type="Gene3D" id="3.40.50.150">
    <property type="entry name" value="Vaccinia Virus protein VP39"/>
    <property type="match status" value="1"/>
</dbReference>
<feature type="domain" description="PABS" evidence="5">
    <location>
        <begin position="21"/>
        <end position="261"/>
    </location>
</feature>
<evidence type="ECO:0000256" key="2">
    <source>
        <dbReference type="ARBA" id="ARBA00022679"/>
    </source>
</evidence>
<dbReference type="InterPro" id="IPR030374">
    <property type="entry name" value="PABS"/>
</dbReference>
<dbReference type="GO" id="GO:0006596">
    <property type="term" value="P:polyamine biosynthetic process"/>
    <property type="evidence" value="ECO:0007669"/>
    <property type="project" value="UniProtKB-UniRule"/>
</dbReference>
<evidence type="ECO:0000256" key="3">
    <source>
        <dbReference type="ARBA" id="ARBA00023115"/>
    </source>
</evidence>
<dbReference type="EC" id="2.5.1.16" evidence="6"/>
<evidence type="ECO:0000259" key="5">
    <source>
        <dbReference type="PROSITE" id="PS51006"/>
    </source>
</evidence>
<dbReference type="SUPFAM" id="SSF53335">
    <property type="entry name" value="S-adenosyl-L-methionine-dependent methyltransferases"/>
    <property type="match status" value="1"/>
</dbReference>
<dbReference type="InterPro" id="IPR029063">
    <property type="entry name" value="SAM-dependent_MTases_sf"/>
</dbReference>
<keyword evidence="3 4" id="KW-0620">Polyamine biosynthesis</keyword>
<dbReference type="EMBL" id="CADILG010000014">
    <property type="protein sequence ID" value="CAB3863833.1"/>
    <property type="molecule type" value="Genomic_DNA"/>
</dbReference>
<feature type="active site" description="Proton acceptor" evidence="4">
    <location>
        <position position="181"/>
    </location>
</feature>
<protein>
    <submittedName>
        <fullName evidence="6">Polyamine aminopropyltransferase</fullName>
        <ecNumber evidence="6">2.5.1.16</ecNumber>
    </submittedName>
</protein>
<dbReference type="AlphaFoldDB" id="A0A6S7CSY3"/>
<dbReference type="PANTHER" id="PTHR43317">
    <property type="entry name" value="THERMOSPERMINE SYNTHASE ACAULIS5"/>
    <property type="match status" value="1"/>
</dbReference>
<keyword evidence="2 4" id="KW-0808">Transferase</keyword>
<dbReference type="Pfam" id="PF01564">
    <property type="entry name" value="Spermine_synth"/>
    <property type="match status" value="1"/>
</dbReference>
<proteinExistence type="inferred from homology"/>
<accession>A0A6S7CSY3</accession>
<keyword evidence="7" id="KW-1185">Reference proteome</keyword>
<dbReference type="PROSITE" id="PS51006">
    <property type="entry name" value="PABS_2"/>
    <property type="match status" value="1"/>
</dbReference>
<evidence type="ECO:0000313" key="6">
    <source>
        <dbReference type="EMBL" id="CAB3863833.1"/>
    </source>
</evidence>
<dbReference type="NCBIfam" id="NF037959">
    <property type="entry name" value="MFS_SpdSyn"/>
    <property type="match status" value="1"/>
</dbReference>
<dbReference type="CDD" id="cd02440">
    <property type="entry name" value="AdoMet_MTases"/>
    <property type="match status" value="1"/>
</dbReference>